<dbReference type="AlphaFoldDB" id="A0A5N6UC03"/>
<dbReference type="SUPFAM" id="SSF53790">
    <property type="entry name" value="Tetrapyrrole methylase"/>
    <property type="match status" value="1"/>
</dbReference>
<accession>A0A5N6UC03</accession>
<evidence type="ECO:0000313" key="2">
    <source>
        <dbReference type="EMBL" id="KAE8156100.1"/>
    </source>
</evidence>
<dbReference type="InterPro" id="IPR000878">
    <property type="entry name" value="4pyrrol_Mease"/>
</dbReference>
<dbReference type="GO" id="GO:0008168">
    <property type="term" value="F:methyltransferase activity"/>
    <property type="evidence" value="ECO:0007669"/>
    <property type="project" value="InterPro"/>
</dbReference>
<dbReference type="CDD" id="cd19916">
    <property type="entry name" value="OphMA_like"/>
    <property type="match status" value="1"/>
</dbReference>
<sequence>MPEGNLIIIGSGLKCIVQFTLEAIAALERADKVFYCVADPATEGFIKEKNKSAVDLYQYYANGRLRYETYILMAEVIMEAVRAGQSVVGVFYGHAGNFVSPSRRAIAIAKSEGYSAKMLPGISAEDCLFADLLIDPSYPGAQTVEATDLLIRSRPILTSSHVIIYQVGVLGQLGFEFGGIKNDKFNHLVQRLLQEYGEGHPVINYKAAISPFSSPTIQRYIISELSNPEVQKTVDACSTFYIPPKALLPISDTATLVSLDKSGSVPLSPPLWWDPLNTSAPTLYGPKEAEVISNEGNHSPPEGYRRYSASPAMQKTVEQLVLDPNALEVYKRSPEVYTTSVHGLEPHEAKALASAKEGTIFSTMHEGLSDSGDTPTVVVVIVILGNHPP</sequence>
<evidence type="ECO:0000259" key="1">
    <source>
        <dbReference type="Pfam" id="PF00590"/>
    </source>
</evidence>
<dbReference type="EMBL" id="ML738780">
    <property type="protein sequence ID" value="KAE8156100.1"/>
    <property type="molecule type" value="Genomic_DNA"/>
</dbReference>
<dbReference type="InterPro" id="IPR035996">
    <property type="entry name" value="4pyrrol_Methylase_sf"/>
</dbReference>
<name>A0A5N6UC03_ASPTM</name>
<gene>
    <name evidence="2" type="ORF">BDV40DRAFT_91922</name>
</gene>
<proteinExistence type="predicted"/>
<organism evidence="2 3">
    <name type="scientific">Aspergillus tamarii</name>
    <dbReference type="NCBI Taxonomy" id="41984"/>
    <lineage>
        <taxon>Eukaryota</taxon>
        <taxon>Fungi</taxon>
        <taxon>Dikarya</taxon>
        <taxon>Ascomycota</taxon>
        <taxon>Pezizomycotina</taxon>
        <taxon>Eurotiomycetes</taxon>
        <taxon>Eurotiomycetidae</taxon>
        <taxon>Eurotiales</taxon>
        <taxon>Aspergillaceae</taxon>
        <taxon>Aspergillus</taxon>
        <taxon>Aspergillus subgen. Circumdati</taxon>
    </lineage>
</organism>
<dbReference type="OrthoDB" id="4623364at2759"/>
<feature type="domain" description="Tetrapyrrole methylase" evidence="1">
    <location>
        <begin position="6"/>
        <end position="204"/>
    </location>
</feature>
<dbReference type="InterPro" id="IPR014777">
    <property type="entry name" value="4pyrrole_Mease_sub1"/>
</dbReference>
<keyword evidence="3" id="KW-1185">Reference proteome</keyword>
<dbReference type="Pfam" id="PF00590">
    <property type="entry name" value="TP_methylase"/>
    <property type="match status" value="1"/>
</dbReference>
<protein>
    <recommendedName>
        <fullName evidence="1">Tetrapyrrole methylase domain-containing protein</fullName>
    </recommendedName>
</protein>
<dbReference type="Gene3D" id="3.40.1010.10">
    <property type="entry name" value="Cobalt-precorrin-4 Transmethylase, Domain 1"/>
    <property type="match status" value="1"/>
</dbReference>
<dbReference type="Proteomes" id="UP000326950">
    <property type="component" value="Unassembled WGS sequence"/>
</dbReference>
<evidence type="ECO:0000313" key="3">
    <source>
        <dbReference type="Proteomes" id="UP000326950"/>
    </source>
</evidence>
<reference evidence="2 3" key="1">
    <citation type="submission" date="2019-04" db="EMBL/GenBank/DDBJ databases">
        <title>Friends and foes A comparative genomics study of 23 Aspergillus species from section Flavi.</title>
        <authorList>
            <consortium name="DOE Joint Genome Institute"/>
            <person name="Kjaerbolling I."/>
            <person name="Vesth T."/>
            <person name="Frisvad J.C."/>
            <person name="Nybo J.L."/>
            <person name="Theobald S."/>
            <person name="Kildgaard S."/>
            <person name="Isbrandt T."/>
            <person name="Kuo A."/>
            <person name="Sato A."/>
            <person name="Lyhne E.K."/>
            <person name="Kogle M.E."/>
            <person name="Wiebenga A."/>
            <person name="Kun R.S."/>
            <person name="Lubbers R.J."/>
            <person name="Makela M.R."/>
            <person name="Barry K."/>
            <person name="Chovatia M."/>
            <person name="Clum A."/>
            <person name="Daum C."/>
            <person name="Haridas S."/>
            <person name="He G."/>
            <person name="LaButti K."/>
            <person name="Lipzen A."/>
            <person name="Mondo S."/>
            <person name="Riley R."/>
            <person name="Salamov A."/>
            <person name="Simmons B.A."/>
            <person name="Magnuson J.K."/>
            <person name="Henrissat B."/>
            <person name="Mortensen U.H."/>
            <person name="Larsen T.O."/>
            <person name="Devries R.P."/>
            <person name="Grigoriev I.V."/>
            <person name="Machida M."/>
            <person name="Baker S.E."/>
            <person name="Andersen M.R."/>
        </authorList>
    </citation>
    <scope>NUCLEOTIDE SEQUENCE [LARGE SCALE GENOMIC DNA]</scope>
    <source>
        <strain evidence="2 3">CBS 117626</strain>
    </source>
</reference>